<keyword evidence="1" id="KW-0677">Repeat</keyword>
<dbReference type="PROSITE" id="PS50005">
    <property type="entry name" value="TPR"/>
    <property type="match status" value="5"/>
</dbReference>
<feature type="repeat" description="TPR" evidence="3">
    <location>
        <begin position="406"/>
        <end position="439"/>
    </location>
</feature>
<proteinExistence type="predicted"/>
<dbReference type="Pfam" id="PF14559">
    <property type="entry name" value="TPR_19"/>
    <property type="match status" value="2"/>
</dbReference>
<reference evidence="5" key="1">
    <citation type="submission" date="2014-03" db="EMBL/GenBank/DDBJ databases">
        <authorList>
            <person name="Genoscope - CEA"/>
        </authorList>
    </citation>
    <scope>NUCLEOTIDE SEQUENCE [LARGE SCALE GENOMIC DNA]</scope>
    <source>
        <strain evidence="5">CF27</strain>
    </source>
</reference>
<feature type="repeat" description="TPR" evidence="3">
    <location>
        <begin position="271"/>
        <end position="304"/>
    </location>
</feature>
<evidence type="ECO:0000313" key="5">
    <source>
        <dbReference type="EMBL" id="CDQ09658.1"/>
    </source>
</evidence>
<dbReference type="EMBL" id="LT841305">
    <property type="protein sequence ID" value="SMH67096.1"/>
    <property type="molecule type" value="Genomic_DNA"/>
</dbReference>
<evidence type="ECO:0000313" key="7">
    <source>
        <dbReference type="Proteomes" id="UP000193925"/>
    </source>
</evidence>
<dbReference type="Gene3D" id="1.25.40.10">
    <property type="entry name" value="Tetratricopeptide repeat domain"/>
    <property type="match status" value="2"/>
</dbReference>
<gene>
    <name evidence="5" type="ORF">AFERRI_30304</name>
    <name evidence="6" type="ORF">AFERRI_50297</name>
</gene>
<dbReference type="PANTHER" id="PTHR45586">
    <property type="entry name" value="TPR REPEAT-CONTAINING PROTEIN PA4667"/>
    <property type="match status" value="1"/>
</dbReference>
<feature type="repeat" description="TPR" evidence="3">
    <location>
        <begin position="237"/>
        <end position="270"/>
    </location>
</feature>
<evidence type="ECO:0000256" key="1">
    <source>
        <dbReference type="ARBA" id="ARBA00022737"/>
    </source>
</evidence>
<name>A0A060US92_9PROT</name>
<dbReference type="InterPro" id="IPR019734">
    <property type="entry name" value="TPR_rpt"/>
</dbReference>
<evidence type="ECO:0000256" key="3">
    <source>
        <dbReference type="PROSITE-ProRule" id="PRU00339"/>
    </source>
</evidence>
<evidence type="ECO:0000313" key="6">
    <source>
        <dbReference type="EMBL" id="SMH67096.1"/>
    </source>
</evidence>
<dbReference type="SMART" id="SM00028">
    <property type="entry name" value="TPR"/>
    <property type="match status" value="10"/>
</dbReference>
<feature type="repeat" description="TPR" evidence="3">
    <location>
        <begin position="509"/>
        <end position="542"/>
    </location>
</feature>
<dbReference type="RefSeq" id="WP_035191950.1">
    <property type="nucleotide sequence ID" value="NZ_CCCS020000023.1"/>
</dbReference>
<feature type="signal peptide" evidence="4">
    <location>
        <begin position="1"/>
        <end position="23"/>
    </location>
</feature>
<dbReference type="EMBL" id="CCCS020000023">
    <property type="protein sequence ID" value="CDQ09658.1"/>
    <property type="molecule type" value="Genomic_DNA"/>
</dbReference>
<dbReference type="Pfam" id="PF13432">
    <property type="entry name" value="TPR_16"/>
    <property type="match status" value="2"/>
</dbReference>
<accession>A0A060US92</accession>
<evidence type="ECO:0000256" key="4">
    <source>
        <dbReference type="SAM" id="SignalP"/>
    </source>
</evidence>
<keyword evidence="4" id="KW-0732">Signal</keyword>
<feature type="repeat" description="TPR" evidence="3">
    <location>
        <begin position="169"/>
        <end position="202"/>
    </location>
</feature>
<sequence>MRSRLGGIVAGIVLSLAAGGAAADSASDGMTGEQLYYLLVAEFATVQRAPQLAVPAWREAAKLAPDANVLGRATQITAQFGDFPGALQLAKRWRETAPGNAQADQFEAALLLTTGKDEQAIQLLQATLARFPNNPKVTLQLAELLVTHGRSGEARRLLSALADKDPQSAAAYYALGRIDLDEKQAEHAIPWLVKALSLRPDWQEAAISLAEAQQATQGTTAALHSIQSFTASHPEATLARLYLAALYLKMGGLTQAYRLYQNMARQNPDDPDIILSLGLMDVERGNWKDAEVALQRARELAPQSPAPLYYLGRLYEAQNRWAEALQWYQRIHSGPLYPETELRSARVEYLLGHHDKAIKKLQTLAAARPHEAQIPLLEANLLQDSGHLHQALQVVRQALQRMPNQPGLWYAQGTIYEQLNDYPAMEKSMRTVIRLAPDHAQAYNFIGYSLVERHSNLAEAQKLLSKALSLNPDNPEILDSIGWLQHVQGDNLQALEYLQKAHTALPDNAEVSAHLGQVLWSLGRHTDARQVWQSALQKHPDDATLKSDLAHQP</sequence>
<feature type="chain" id="PRO_5001593437" evidence="4">
    <location>
        <begin position="24"/>
        <end position="553"/>
    </location>
</feature>
<reference evidence="6 7" key="3">
    <citation type="submission" date="2017-03" db="EMBL/GenBank/DDBJ databases">
        <authorList>
            <person name="Regsiter A."/>
            <person name="William W."/>
        </authorList>
    </citation>
    <scope>NUCLEOTIDE SEQUENCE [LARGE SCALE GENOMIC DNA]</scope>
    <source>
        <strain evidence="6">PRJEB5721</strain>
    </source>
</reference>
<dbReference type="SUPFAM" id="SSF48452">
    <property type="entry name" value="TPR-like"/>
    <property type="match status" value="2"/>
</dbReference>
<keyword evidence="7" id="KW-1185">Reference proteome</keyword>
<keyword evidence="2 3" id="KW-0802">TPR repeat</keyword>
<dbReference type="InterPro" id="IPR011990">
    <property type="entry name" value="TPR-like_helical_dom_sf"/>
</dbReference>
<dbReference type="AlphaFoldDB" id="A0A060US92"/>
<dbReference type="InterPro" id="IPR051012">
    <property type="entry name" value="CellSynth/LPSAsmb/PSIAsmb"/>
</dbReference>
<dbReference type="PANTHER" id="PTHR45586:SF1">
    <property type="entry name" value="LIPOPOLYSACCHARIDE ASSEMBLY PROTEIN B"/>
    <property type="match status" value="1"/>
</dbReference>
<dbReference type="Proteomes" id="UP000193925">
    <property type="component" value="Chromosome AFERRI"/>
</dbReference>
<organism evidence="5">
    <name type="scientific">Acidithiobacillus ferrivorans</name>
    <dbReference type="NCBI Taxonomy" id="160808"/>
    <lineage>
        <taxon>Bacteria</taxon>
        <taxon>Pseudomonadati</taxon>
        <taxon>Pseudomonadota</taxon>
        <taxon>Acidithiobacillia</taxon>
        <taxon>Acidithiobacillales</taxon>
        <taxon>Acidithiobacillaceae</taxon>
        <taxon>Acidithiobacillus</taxon>
    </lineage>
</organism>
<reference evidence="5" key="2">
    <citation type="submission" date="2014-07" db="EMBL/GenBank/DDBJ databases">
        <title>Initial genome analysis of the psychrotolerant acidophile Acidithiobacillus ferrivorans CF27: insights into iron and sulfur oxidation pathways and into biofilm formation.</title>
        <authorList>
            <person name="Talla E."/>
            <person name="Hedrich S."/>
            <person name="Mangenot S."/>
            <person name="Ji B."/>
            <person name="Johnson D.B."/>
            <person name="Barbe V."/>
            <person name="Bonnefoy V."/>
        </authorList>
    </citation>
    <scope>NUCLEOTIDE SEQUENCE [LARGE SCALE GENOMIC DNA]</scope>
    <source>
        <strain evidence="5">CF27</strain>
    </source>
</reference>
<evidence type="ECO:0000256" key="2">
    <source>
        <dbReference type="ARBA" id="ARBA00022803"/>
    </source>
</evidence>
<protein>
    <submittedName>
        <fullName evidence="5">TPR domain protein</fullName>
    </submittedName>
</protein>